<gene>
    <name evidence="2" type="ORF">Ga0074812_1261</name>
</gene>
<dbReference type="SUPFAM" id="SSF63825">
    <property type="entry name" value="YWTD domain"/>
    <property type="match status" value="1"/>
</dbReference>
<proteinExistence type="predicted"/>
<dbReference type="AlphaFoldDB" id="A0A0S4QWQ4"/>
<accession>A0A0S4QWQ4</accession>
<dbReference type="RefSeq" id="WP_091283151.1">
    <property type="nucleotide sequence ID" value="NZ_FAOZ01000026.1"/>
</dbReference>
<feature type="region of interest" description="Disordered" evidence="1">
    <location>
        <begin position="226"/>
        <end position="248"/>
    </location>
</feature>
<feature type="compositionally biased region" description="Polar residues" evidence="1">
    <location>
        <begin position="444"/>
        <end position="458"/>
    </location>
</feature>
<feature type="compositionally biased region" description="Pro residues" evidence="1">
    <location>
        <begin position="461"/>
        <end position="477"/>
    </location>
</feature>
<feature type="region of interest" description="Disordered" evidence="1">
    <location>
        <begin position="392"/>
        <end position="480"/>
    </location>
</feature>
<dbReference type="EMBL" id="FAOZ01000026">
    <property type="protein sequence ID" value="CUU59224.1"/>
    <property type="molecule type" value="Genomic_DNA"/>
</dbReference>
<evidence type="ECO:0000256" key="1">
    <source>
        <dbReference type="SAM" id="MobiDB-lite"/>
    </source>
</evidence>
<protein>
    <recommendedName>
        <fullName evidence="4">Fibronectin type-III domain-containing protein</fullName>
    </recommendedName>
</protein>
<keyword evidence="3" id="KW-1185">Reference proteome</keyword>
<evidence type="ECO:0000313" key="3">
    <source>
        <dbReference type="Proteomes" id="UP000198802"/>
    </source>
</evidence>
<evidence type="ECO:0008006" key="4">
    <source>
        <dbReference type="Google" id="ProtNLM"/>
    </source>
</evidence>
<name>A0A0S4QWQ4_9ACTN</name>
<dbReference type="Gene3D" id="2.130.10.10">
    <property type="entry name" value="YVTN repeat-like/Quinoprotein amine dehydrogenase"/>
    <property type="match status" value="1"/>
</dbReference>
<reference evidence="3" key="1">
    <citation type="submission" date="2015-11" db="EMBL/GenBank/DDBJ databases">
        <authorList>
            <person name="Varghese N."/>
        </authorList>
    </citation>
    <scope>NUCLEOTIDE SEQUENCE [LARGE SCALE GENOMIC DNA]</scope>
    <source>
        <strain evidence="3">DSM 45899</strain>
    </source>
</reference>
<evidence type="ECO:0000313" key="2">
    <source>
        <dbReference type="EMBL" id="CUU59224.1"/>
    </source>
</evidence>
<sequence>MRSLRRGRSLRALSAAVVASVAAVTLLGFLGASPGTAVVQLTDGGSWLWSTAKGWVTHVNGPSGAPDFNVELAASRGHRVELTQDGVSVLVTDLETGVVSRIDPATMELVSRSFGQSGPVRVVALGELAYVIETTTGTVTRIDPRTLDIIGEQVLLGTPVTGSGLDADGVLWVSLASRGDLVAIRDGRVATTVSVAAPGAGLTMTVAAGRPVAVDADRPALVPVASQGLGRTSGQADEDQAAERPVALPPPAGPGRLLVVAPAVEGRVVPVLVAGTSTVLLIDLAADDGRGSVRQIELAGQRPSTELGAPLIAAGRVYVPDNGSGQVLVYDQVAGRFDEPIHLSGGPGMLTLSVRNGTVWVNDVDGTNAVAVDPDGQRRRVDKYAPDAVVPVVDTSAKAPPPPVTVPSASQRQLPPPERRSQPPGPDTPTVPDQRTAPIPVPNPTATQSRRPQQTVTRSPVAPPPTTTTPPPAPPGAPSVSLVSGSGAVVVTVTAGAGGPATQFALTTDAGGTAVLPGPGPVSTTVEAAGCQQVLATATATGPGGTSVASAPAQAISCVPPGQIQDVLITGHGPGGGGWYTDITWEPPANAGGGTVEYVVTESEYSSGSMPPRTYTTTTRTVSNFLGNPGYRSVVITPRNEAGSGPSTTINSENYTSYRYYDSYVPP</sequence>
<organism evidence="2 3">
    <name type="scientific">Parafrankia irregularis</name>
    <dbReference type="NCBI Taxonomy" id="795642"/>
    <lineage>
        <taxon>Bacteria</taxon>
        <taxon>Bacillati</taxon>
        <taxon>Actinomycetota</taxon>
        <taxon>Actinomycetes</taxon>
        <taxon>Frankiales</taxon>
        <taxon>Frankiaceae</taxon>
        <taxon>Parafrankia</taxon>
    </lineage>
</organism>
<dbReference type="InterPro" id="IPR015943">
    <property type="entry name" value="WD40/YVTN_repeat-like_dom_sf"/>
</dbReference>
<dbReference type="Proteomes" id="UP000198802">
    <property type="component" value="Unassembled WGS sequence"/>
</dbReference>